<dbReference type="EMBL" id="CAFBNC010000112">
    <property type="protein sequence ID" value="CAB4949176.1"/>
    <property type="molecule type" value="Genomic_DNA"/>
</dbReference>
<reference evidence="1" key="1">
    <citation type="submission" date="2020-05" db="EMBL/GenBank/DDBJ databases">
        <authorList>
            <person name="Chiriac C."/>
            <person name="Salcher M."/>
            <person name="Ghai R."/>
            <person name="Kavagutti S V."/>
        </authorList>
    </citation>
    <scope>NUCLEOTIDE SEQUENCE</scope>
</reference>
<organism evidence="1">
    <name type="scientific">freshwater metagenome</name>
    <dbReference type="NCBI Taxonomy" id="449393"/>
    <lineage>
        <taxon>unclassified sequences</taxon>
        <taxon>metagenomes</taxon>
        <taxon>ecological metagenomes</taxon>
    </lineage>
</organism>
<name>A0A6J7K0I6_9ZZZZ</name>
<proteinExistence type="predicted"/>
<protein>
    <submittedName>
        <fullName evidence="1">Unannotated protein</fullName>
    </submittedName>
</protein>
<accession>A0A6J7K0I6</accession>
<evidence type="ECO:0000313" key="1">
    <source>
        <dbReference type="EMBL" id="CAB4949176.1"/>
    </source>
</evidence>
<dbReference type="AlphaFoldDB" id="A0A6J7K0I6"/>
<gene>
    <name evidence="1" type="ORF">UFOPK3733_01764</name>
</gene>
<sequence length="330" mass="35600">MAVSARPITPAPNEVKLVDDSIVFGDGLASVSLQRTLRVPETGSHALPPGLGDFPIRALDTTAAPASMTARGGAMVPIYQREAMWISLGSSEPIAMQIATGLVCAVTGQPLTDKLSRNPQNYVCLPDQPWLDGFKSGDGRIRQFVAARLGDGATVEEQLVDRPVVGGLQLRAFRLRPKALEAWREARGRFDDGDVLYCMSSPMMEVDAMGLGAGGEIQQELYPDDRPLSNWCTEPIGQIWLHLVGAGQWRALTGSTPPPTPVTAEEYDAHGLPWFDYYDADRGDLPTSSELASIRTVGDVLGEEDDATATPAYVVQLGDRRPRGIDAGDW</sequence>